<dbReference type="AlphaFoldDB" id="A0A0A9ZC16"/>
<proteinExistence type="predicted"/>
<dbReference type="EMBL" id="GBHO01002168">
    <property type="protein sequence ID" value="JAG41436.1"/>
    <property type="molecule type" value="Transcribed_RNA"/>
</dbReference>
<sequence>MTLLVPVPCCRFGIGHCLRENGPRWGYFPEPIKCVLIVKPGKEAEAHQIFDDLGLSITHSYRFLGGVVGSTQQAREKYVESKVKRWIECIHELAHAAKKSPQAAHSAFTKSMQNEWAFVQRVVEGCRDQYAPLQNIIREEFIPSLMGYNVSGIEATLLELPARVGGIGISNPILTAEDTFVTSSESTRMLSTAIKEGTPLDTIAHLEHARHSMFESRKCRNEREKRASLDAISALPDRRRRTVERIVEGRASQWLTVVPLASDSFDLSASQFRDAMALRYGHELEGLPENCDGCGTVMDVTHALNCKKGGLVK</sequence>
<accession>A0A0A9ZC16</accession>
<feature type="non-terminal residue" evidence="1">
    <location>
        <position position="313"/>
    </location>
</feature>
<protein>
    <submittedName>
        <fullName evidence="1">UDP-N-acetylenolpyruvoylglucosamine reductase</fullName>
    </submittedName>
</protein>
<reference evidence="1" key="1">
    <citation type="journal article" date="2014" name="PLoS ONE">
        <title>Transcriptome-Based Identification of ABC Transporters in the Western Tarnished Plant Bug Lygus hesperus.</title>
        <authorList>
            <person name="Hull J.J."/>
            <person name="Chaney K."/>
            <person name="Geib S.M."/>
            <person name="Fabrick J.A."/>
            <person name="Brent C.S."/>
            <person name="Walsh D."/>
            <person name="Lavine L.C."/>
        </authorList>
    </citation>
    <scope>NUCLEOTIDE SEQUENCE</scope>
</reference>
<organism evidence="1">
    <name type="scientific">Lygus hesperus</name>
    <name type="common">Western plant bug</name>
    <dbReference type="NCBI Taxonomy" id="30085"/>
    <lineage>
        <taxon>Eukaryota</taxon>
        <taxon>Metazoa</taxon>
        <taxon>Ecdysozoa</taxon>
        <taxon>Arthropoda</taxon>
        <taxon>Hexapoda</taxon>
        <taxon>Insecta</taxon>
        <taxon>Pterygota</taxon>
        <taxon>Neoptera</taxon>
        <taxon>Paraneoptera</taxon>
        <taxon>Hemiptera</taxon>
        <taxon>Heteroptera</taxon>
        <taxon>Panheteroptera</taxon>
        <taxon>Cimicomorpha</taxon>
        <taxon>Miridae</taxon>
        <taxon>Mirini</taxon>
        <taxon>Lygus</taxon>
    </lineage>
</organism>
<evidence type="ECO:0000313" key="1">
    <source>
        <dbReference type="EMBL" id="JAG41436.1"/>
    </source>
</evidence>
<reference evidence="1" key="2">
    <citation type="submission" date="2014-07" db="EMBL/GenBank/DDBJ databases">
        <authorList>
            <person name="Hull J."/>
        </authorList>
    </citation>
    <scope>NUCLEOTIDE SEQUENCE</scope>
</reference>
<name>A0A0A9ZC16_LYGHE</name>
<gene>
    <name evidence="1" type="primary">murB_0</name>
    <name evidence="1" type="ORF">CM83_3808</name>
</gene>